<dbReference type="InterPro" id="IPR012910">
    <property type="entry name" value="Plug_dom"/>
</dbReference>
<keyword evidence="5" id="KW-0732">Signal</keyword>
<proteinExistence type="inferred from homology"/>
<dbReference type="Pfam" id="PF00593">
    <property type="entry name" value="TonB_dep_Rec_b-barrel"/>
    <property type="match status" value="1"/>
</dbReference>
<evidence type="ECO:0000256" key="3">
    <source>
        <dbReference type="ARBA" id="ARBA00022452"/>
    </source>
</evidence>
<evidence type="ECO:0000256" key="6">
    <source>
        <dbReference type="ARBA" id="ARBA00023077"/>
    </source>
</evidence>
<dbReference type="SUPFAM" id="SSF49464">
    <property type="entry name" value="Carboxypeptidase regulatory domain-like"/>
    <property type="match status" value="1"/>
</dbReference>
<evidence type="ECO:0000256" key="9">
    <source>
        <dbReference type="RuleBase" id="RU003357"/>
    </source>
</evidence>
<evidence type="ECO:0000259" key="11">
    <source>
        <dbReference type="Pfam" id="PF07715"/>
    </source>
</evidence>
<evidence type="ECO:0000256" key="4">
    <source>
        <dbReference type="ARBA" id="ARBA00022692"/>
    </source>
</evidence>
<dbReference type="PANTHER" id="PTHR30069">
    <property type="entry name" value="TONB-DEPENDENT OUTER MEMBRANE RECEPTOR"/>
    <property type="match status" value="1"/>
</dbReference>
<dbReference type="Pfam" id="PF07715">
    <property type="entry name" value="Plug"/>
    <property type="match status" value="1"/>
</dbReference>
<evidence type="ECO:0000313" key="12">
    <source>
        <dbReference type="EMBL" id="GAA0870949.1"/>
    </source>
</evidence>
<dbReference type="EMBL" id="BAAAFG010000001">
    <property type="protein sequence ID" value="GAA0870949.1"/>
    <property type="molecule type" value="Genomic_DNA"/>
</dbReference>
<sequence length="771" mass="87060">MIDFHNQEPLANAQVYLPVLNRSTITDQKGEFVIDNLCNLNIYLEIYHISCEPYQKEISFETNKPIVFYMEHHLEELEEVAMKTSTVARETVSAQEQTLSAQELTVLSSGTLADAISTMGGVSTISTGGGIVKPVIRGLTGSRIITMNNGVRMQDMEWGDEHAPALDLNSATSVKVVKGASSLRYGSDAIAGIIVLDAKFPKLIDTISGNVNLSGQTNGRGGSVSATIAKSTAKGWFFNSQGSYKRLGDFEAPEYVLSNTGLRQVGFNAHGGFNNFEKGFEIHYSFFDTSLGILRAAHIGNSDDLITAINSQEPNVVNPFTYEIDNPFQEVQHHLVKAEFFKRFAGLGKLDVQYDFQFNDRKEYDIRRGGRSEIPAMDLDLTTHTATANFTWDSLDDFVIETGLLGRYQINFPNPDTGVRRFIPDYDKYEAGAYATGRMDFSEKISVEAGLRYDLHYINAKKFYLDTRWEERNYDEDFFDIIVGDDEFGIELLTNPEFTFHNWAFSGGMQYQPNPENSLSFNYSLAQRPPNPAELFSDGLHHSAARIELGDLRNGQETAHRLSLTYVLRKDRFKLKVEPFFNPIEDFIQLETVGLQLSIRGAFPVWEYQQVDATWYGADVSSSVQWNDQLSSDHIFSFIKGYNRTEDLPLFDIPQINITQTLRYNVPSINASASIGSRLFLQQNETPPNFFVFSQLAQEEVLLRINDAPKGYHLLDFTFSKHFTLSNRNNLILNALGTNVLDTAFRNYTSRLRYFADGIGRNISLQLIYNF</sequence>
<accession>A0ABN1MD11</accession>
<dbReference type="InterPro" id="IPR008969">
    <property type="entry name" value="CarboxyPept-like_regulatory"/>
</dbReference>
<evidence type="ECO:0000259" key="10">
    <source>
        <dbReference type="Pfam" id="PF00593"/>
    </source>
</evidence>
<feature type="domain" description="TonB-dependent receptor plug" evidence="11">
    <location>
        <begin position="91"/>
        <end position="193"/>
    </location>
</feature>
<dbReference type="InterPro" id="IPR039426">
    <property type="entry name" value="TonB-dep_rcpt-like"/>
</dbReference>
<dbReference type="Pfam" id="PF13715">
    <property type="entry name" value="CarbopepD_reg_2"/>
    <property type="match status" value="1"/>
</dbReference>
<comment type="subcellular location">
    <subcellularLocation>
        <location evidence="1">Cell outer membrane</location>
        <topology evidence="1">Multi-pass membrane protein</topology>
    </subcellularLocation>
</comment>
<dbReference type="Proteomes" id="UP001500507">
    <property type="component" value="Unassembled WGS sequence"/>
</dbReference>
<keyword evidence="4" id="KW-0812">Transmembrane</keyword>
<dbReference type="InterPro" id="IPR037066">
    <property type="entry name" value="Plug_dom_sf"/>
</dbReference>
<gene>
    <name evidence="12" type="ORF">GCM10009117_00940</name>
</gene>
<dbReference type="PANTHER" id="PTHR30069:SF40">
    <property type="entry name" value="TONB-DEPENDENT RECEPTOR NMB0964-RELATED"/>
    <property type="match status" value="1"/>
</dbReference>
<evidence type="ECO:0000256" key="5">
    <source>
        <dbReference type="ARBA" id="ARBA00022729"/>
    </source>
</evidence>
<feature type="domain" description="TonB-dependent receptor-like beta-barrel" evidence="10">
    <location>
        <begin position="349"/>
        <end position="721"/>
    </location>
</feature>
<evidence type="ECO:0000313" key="13">
    <source>
        <dbReference type="Proteomes" id="UP001500507"/>
    </source>
</evidence>
<protein>
    <submittedName>
        <fullName evidence="12">TonB-dependent receptor</fullName>
    </submittedName>
</protein>
<dbReference type="Gene3D" id="2.170.130.10">
    <property type="entry name" value="TonB-dependent receptor, plug domain"/>
    <property type="match status" value="1"/>
</dbReference>
<keyword evidence="13" id="KW-1185">Reference proteome</keyword>
<dbReference type="SUPFAM" id="SSF56935">
    <property type="entry name" value="Porins"/>
    <property type="match status" value="1"/>
</dbReference>
<reference evidence="12 13" key="1">
    <citation type="journal article" date="2019" name="Int. J. Syst. Evol. Microbiol.">
        <title>The Global Catalogue of Microorganisms (GCM) 10K type strain sequencing project: providing services to taxonomists for standard genome sequencing and annotation.</title>
        <authorList>
            <consortium name="The Broad Institute Genomics Platform"/>
            <consortium name="The Broad Institute Genome Sequencing Center for Infectious Disease"/>
            <person name="Wu L."/>
            <person name="Ma J."/>
        </authorList>
    </citation>
    <scope>NUCLEOTIDE SEQUENCE [LARGE SCALE GENOMIC DNA]</scope>
    <source>
        <strain evidence="12 13">JCM 16082</strain>
    </source>
</reference>
<keyword evidence="2" id="KW-0813">Transport</keyword>
<dbReference type="InterPro" id="IPR036942">
    <property type="entry name" value="Beta-barrel_TonB_sf"/>
</dbReference>
<dbReference type="PROSITE" id="PS01156">
    <property type="entry name" value="TONB_DEPENDENT_REC_2"/>
    <property type="match status" value="1"/>
</dbReference>
<dbReference type="Gene3D" id="2.40.170.20">
    <property type="entry name" value="TonB-dependent receptor, beta-barrel domain"/>
    <property type="match status" value="1"/>
</dbReference>
<keyword evidence="6 9" id="KW-0798">TonB box</keyword>
<dbReference type="InterPro" id="IPR010917">
    <property type="entry name" value="TonB_rcpt_CS"/>
</dbReference>
<dbReference type="InterPro" id="IPR000531">
    <property type="entry name" value="Beta-barrel_TonB"/>
</dbReference>
<keyword evidence="8" id="KW-0998">Cell outer membrane</keyword>
<keyword evidence="12" id="KW-0675">Receptor</keyword>
<evidence type="ECO:0000256" key="1">
    <source>
        <dbReference type="ARBA" id="ARBA00004571"/>
    </source>
</evidence>
<keyword evidence="3" id="KW-1134">Transmembrane beta strand</keyword>
<evidence type="ECO:0000256" key="2">
    <source>
        <dbReference type="ARBA" id="ARBA00022448"/>
    </source>
</evidence>
<organism evidence="12 13">
    <name type="scientific">Gangjinia marincola</name>
    <dbReference type="NCBI Taxonomy" id="578463"/>
    <lineage>
        <taxon>Bacteria</taxon>
        <taxon>Pseudomonadati</taxon>
        <taxon>Bacteroidota</taxon>
        <taxon>Flavobacteriia</taxon>
        <taxon>Flavobacteriales</taxon>
        <taxon>Flavobacteriaceae</taxon>
        <taxon>Gangjinia</taxon>
    </lineage>
</organism>
<comment type="caution">
    <text evidence="12">The sequence shown here is derived from an EMBL/GenBank/DDBJ whole genome shotgun (WGS) entry which is preliminary data.</text>
</comment>
<name>A0ABN1MD11_9FLAO</name>
<evidence type="ECO:0000256" key="7">
    <source>
        <dbReference type="ARBA" id="ARBA00023136"/>
    </source>
</evidence>
<comment type="similarity">
    <text evidence="9">Belongs to the TonB-dependent receptor family.</text>
</comment>
<evidence type="ECO:0000256" key="8">
    <source>
        <dbReference type="ARBA" id="ARBA00023237"/>
    </source>
</evidence>
<keyword evidence="7 9" id="KW-0472">Membrane</keyword>